<dbReference type="Proteomes" id="UP001163096">
    <property type="component" value="Chromosome"/>
</dbReference>
<gene>
    <name evidence="2" type="ORF">OU421_06160</name>
</gene>
<dbReference type="RefSeq" id="WP_268187741.1">
    <property type="nucleotide sequence ID" value="NZ_CP113361.1"/>
</dbReference>
<protein>
    <submittedName>
        <fullName evidence="2">Uncharacterized protein</fullName>
    </submittedName>
</protein>
<reference evidence="2" key="1">
    <citation type="submission" date="2022-11" db="EMBL/GenBank/DDBJ databases">
        <title>Complete genome sequence of Methanogenium organophilum DSM 3596.</title>
        <authorList>
            <person name="Chen S.-C."/>
            <person name="Lai S.-J."/>
            <person name="You Y.-T."/>
        </authorList>
    </citation>
    <scope>NUCLEOTIDE SEQUENCE</scope>
    <source>
        <strain evidence="2">DSM 3596</strain>
    </source>
</reference>
<organism evidence="2 3">
    <name type="scientific">Methanogenium organophilum</name>
    <dbReference type="NCBI Taxonomy" id="2199"/>
    <lineage>
        <taxon>Archaea</taxon>
        <taxon>Methanobacteriati</taxon>
        <taxon>Methanobacteriota</taxon>
        <taxon>Stenosarchaea group</taxon>
        <taxon>Methanomicrobia</taxon>
        <taxon>Methanomicrobiales</taxon>
        <taxon>Methanomicrobiaceae</taxon>
        <taxon>Methanogenium</taxon>
    </lineage>
</organism>
<name>A0A9X9T8R4_METOG</name>
<dbReference type="AlphaFoldDB" id="A0A9X9T8R4"/>
<evidence type="ECO:0000256" key="1">
    <source>
        <dbReference type="SAM" id="MobiDB-lite"/>
    </source>
</evidence>
<dbReference type="EMBL" id="CP113361">
    <property type="protein sequence ID" value="WAI02454.1"/>
    <property type="molecule type" value="Genomic_DNA"/>
</dbReference>
<sequence>MRLSFVFLACLAAVAALSGTAAAYLISFDAPSWVAAGEPILVTGTSTYPPGAQGSVIAYRAMPGNMPVSVDYQVFTAGPDGAWTVTFDTDGWMATTYKLEIAQNDNYPLGSSSVTYRFVEVIDRSQDCVVTTPATQYWEGDITISGVAHSPDGGHILIDISDASGQDISGIVPVSVAADGSFSLRYAVPGPGTYTIRYSDDKGFLTSGEVTVLPAPAITPVPPVTPVPPAGETGTTPTPSTPAPLAGLLAGVFCAGYGLRQRRDMQS</sequence>
<accession>A0A9X9T8R4</accession>
<proteinExistence type="predicted"/>
<dbReference type="KEGG" id="mou:OU421_06160"/>
<evidence type="ECO:0000313" key="2">
    <source>
        <dbReference type="EMBL" id="WAI02454.1"/>
    </source>
</evidence>
<feature type="region of interest" description="Disordered" evidence="1">
    <location>
        <begin position="223"/>
        <end position="242"/>
    </location>
</feature>
<keyword evidence="3" id="KW-1185">Reference proteome</keyword>
<evidence type="ECO:0000313" key="3">
    <source>
        <dbReference type="Proteomes" id="UP001163096"/>
    </source>
</evidence>
<dbReference type="GeneID" id="76834668"/>
<feature type="compositionally biased region" description="Low complexity" evidence="1">
    <location>
        <begin position="230"/>
        <end position="242"/>
    </location>
</feature>